<comment type="subcellular location">
    <subcellularLocation>
        <location evidence="1">Nucleus</location>
        <location evidence="1">Nucleolus</location>
    </subcellularLocation>
</comment>
<evidence type="ECO:0000256" key="2">
    <source>
        <dbReference type="ARBA" id="ARBA00022884"/>
    </source>
</evidence>
<dbReference type="PROSITE" id="PS50102">
    <property type="entry name" value="RRM"/>
    <property type="match status" value="1"/>
</dbReference>
<name>A0A2T9YNS8_9FUNG</name>
<dbReference type="InterPro" id="IPR035979">
    <property type="entry name" value="RBD_domain_sf"/>
</dbReference>
<proteinExistence type="predicted"/>
<feature type="region of interest" description="Disordered" evidence="5">
    <location>
        <begin position="122"/>
        <end position="151"/>
    </location>
</feature>
<evidence type="ECO:0000313" key="8">
    <source>
        <dbReference type="Proteomes" id="UP000245609"/>
    </source>
</evidence>
<dbReference type="AlphaFoldDB" id="A0A2T9YNS8"/>
<feature type="compositionally biased region" description="Basic and acidic residues" evidence="5">
    <location>
        <begin position="130"/>
        <end position="141"/>
    </location>
</feature>
<dbReference type="PANTHER" id="PTHR46754">
    <property type="entry name" value="MKI67 FHA DOMAIN-INTERACTING NUCLEOLAR PHOSPHOPROTEIN"/>
    <property type="match status" value="1"/>
</dbReference>
<dbReference type="Proteomes" id="UP000245609">
    <property type="component" value="Unassembled WGS sequence"/>
</dbReference>
<dbReference type="Gene3D" id="3.30.70.330">
    <property type="match status" value="1"/>
</dbReference>
<feature type="domain" description="RRM" evidence="6">
    <location>
        <begin position="14"/>
        <end position="92"/>
    </location>
</feature>
<dbReference type="SUPFAM" id="SSF54928">
    <property type="entry name" value="RNA-binding domain, RBD"/>
    <property type="match status" value="1"/>
</dbReference>
<evidence type="ECO:0000259" key="6">
    <source>
        <dbReference type="PROSITE" id="PS50102"/>
    </source>
</evidence>
<gene>
    <name evidence="7" type="ORF">BB560_005967</name>
</gene>
<dbReference type="STRING" id="133381.A0A2T9YNS8"/>
<keyword evidence="2 4" id="KW-0694">RNA-binding</keyword>
<keyword evidence="8" id="KW-1185">Reference proteome</keyword>
<dbReference type="Pfam" id="PF00076">
    <property type="entry name" value="RRM_1"/>
    <property type="match status" value="1"/>
</dbReference>
<dbReference type="InterPro" id="IPR000504">
    <property type="entry name" value="RRM_dom"/>
</dbReference>
<protein>
    <recommendedName>
        <fullName evidence="6">RRM domain-containing protein</fullName>
    </recommendedName>
</protein>
<evidence type="ECO:0000256" key="4">
    <source>
        <dbReference type="PROSITE-ProRule" id="PRU00176"/>
    </source>
</evidence>
<comment type="caution">
    <text evidence="7">The sequence shown here is derived from an EMBL/GenBank/DDBJ whole genome shotgun (WGS) entry which is preliminary data.</text>
</comment>
<organism evidence="7 8">
    <name type="scientific">Smittium megazygosporum</name>
    <dbReference type="NCBI Taxonomy" id="133381"/>
    <lineage>
        <taxon>Eukaryota</taxon>
        <taxon>Fungi</taxon>
        <taxon>Fungi incertae sedis</taxon>
        <taxon>Zoopagomycota</taxon>
        <taxon>Kickxellomycotina</taxon>
        <taxon>Harpellomycetes</taxon>
        <taxon>Harpellales</taxon>
        <taxon>Legeriomycetaceae</taxon>
        <taxon>Smittium</taxon>
    </lineage>
</organism>
<evidence type="ECO:0000256" key="5">
    <source>
        <dbReference type="SAM" id="MobiDB-lite"/>
    </source>
</evidence>
<dbReference type="OrthoDB" id="21467at2759"/>
<dbReference type="EMBL" id="MBFS01002677">
    <property type="protein sequence ID" value="PVU93986.1"/>
    <property type="molecule type" value="Genomic_DNA"/>
</dbReference>
<dbReference type="GO" id="GO:0003723">
    <property type="term" value="F:RNA binding"/>
    <property type="evidence" value="ECO:0007669"/>
    <property type="project" value="UniProtKB-UniRule"/>
</dbReference>
<dbReference type="GO" id="GO:0005730">
    <property type="term" value="C:nucleolus"/>
    <property type="evidence" value="ECO:0007669"/>
    <property type="project" value="UniProtKB-SubCell"/>
</dbReference>
<sequence>MNKKSNADSNAESKVVYVGRIPHGFYEPQMHDYFGQFGAVKSLHLARNKKTKRSKHYAFIEFEDAQVAKIVADTMNNYLLYNRLLQVKLVANDAGKDGKPVTVNPSGGIKKRPSGKTFRKVNAVRHNQPKTRETVSKSESKSRKKNKTRKLKLEAMGIKYDF</sequence>
<keyword evidence="3" id="KW-0539">Nucleus</keyword>
<dbReference type="InterPro" id="IPR012677">
    <property type="entry name" value="Nucleotide-bd_a/b_plait_sf"/>
</dbReference>
<evidence type="ECO:0000256" key="1">
    <source>
        <dbReference type="ARBA" id="ARBA00004604"/>
    </source>
</evidence>
<evidence type="ECO:0000313" key="7">
    <source>
        <dbReference type="EMBL" id="PVU93986.1"/>
    </source>
</evidence>
<reference evidence="7 8" key="1">
    <citation type="journal article" date="2018" name="MBio">
        <title>Comparative Genomics Reveals the Core Gene Toolbox for the Fungus-Insect Symbiosis.</title>
        <authorList>
            <person name="Wang Y."/>
            <person name="Stata M."/>
            <person name="Wang W."/>
            <person name="Stajich J.E."/>
            <person name="White M.M."/>
            <person name="Moncalvo J.M."/>
        </authorList>
    </citation>
    <scope>NUCLEOTIDE SEQUENCE [LARGE SCALE GENOMIC DNA]</scope>
    <source>
        <strain evidence="7 8">SC-DP-2</strain>
    </source>
</reference>
<evidence type="ECO:0000256" key="3">
    <source>
        <dbReference type="ARBA" id="ARBA00023242"/>
    </source>
</evidence>
<dbReference type="CDD" id="cd12307">
    <property type="entry name" value="RRM_NIFK_like"/>
    <property type="match status" value="1"/>
</dbReference>
<dbReference type="SMART" id="SM00360">
    <property type="entry name" value="RRM"/>
    <property type="match status" value="1"/>
</dbReference>
<accession>A0A2T9YNS8</accession>